<sequence length="139" mass="16025">MASKRNVKYVEQAEPSFLKKFKERVGYKESANINDKFSEEQDNAESESNENERENEEEQPVIVVLKQGDLNADEVAKYKEENSNTDCWDSKNDKPIFKKPEKRPSSDKDVKKSGKKKKTDVKAVKNSKLLSFDEEDDEG</sequence>
<name>A0A7D9DFI5_PARCT</name>
<proteinExistence type="predicted"/>
<dbReference type="OrthoDB" id="10043580at2759"/>
<evidence type="ECO:0000313" key="4">
    <source>
        <dbReference type="Proteomes" id="UP001152795"/>
    </source>
</evidence>
<dbReference type="InterPro" id="IPR027911">
    <property type="entry name" value="DUF4604"/>
</dbReference>
<feature type="compositionally biased region" description="Acidic residues" evidence="1">
    <location>
        <begin position="40"/>
        <end position="59"/>
    </location>
</feature>
<feature type="domain" description="DUF4604" evidence="2">
    <location>
        <begin position="5"/>
        <end position="118"/>
    </location>
</feature>
<dbReference type="Pfam" id="PF15377">
    <property type="entry name" value="DUF4604"/>
    <property type="match status" value="1"/>
</dbReference>
<gene>
    <name evidence="3" type="ORF">PACLA_8A049545</name>
</gene>
<feature type="region of interest" description="Disordered" evidence="1">
    <location>
        <begin position="32"/>
        <end position="139"/>
    </location>
</feature>
<reference evidence="3" key="1">
    <citation type="submission" date="2020-04" db="EMBL/GenBank/DDBJ databases">
        <authorList>
            <person name="Alioto T."/>
            <person name="Alioto T."/>
            <person name="Gomez Garrido J."/>
        </authorList>
    </citation>
    <scope>NUCLEOTIDE SEQUENCE</scope>
    <source>
        <strain evidence="3">A484AB</strain>
    </source>
</reference>
<dbReference type="PANTHER" id="PTHR31195">
    <property type="entry name" value="GEO02494P1"/>
    <property type="match status" value="1"/>
</dbReference>
<organism evidence="3 4">
    <name type="scientific">Paramuricea clavata</name>
    <name type="common">Red gorgonian</name>
    <name type="synonym">Violescent sea-whip</name>
    <dbReference type="NCBI Taxonomy" id="317549"/>
    <lineage>
        <taxon>Eukaryota</taxon>
        <taxon>Metazoa</taxon>
        <taxon>Cnidaria</taxon>
        <taxon>Anthozoa</taxon>
        <taxon>Octocorallia</taxon>
        <taxon>Malacalcyonacea</taxon>
        <taxon>Plexauridae</taxon>
        <taxon>Paramuricea</taxon>
    </lineage>
</organism>
<dbReference type="Proteomes" id="UP001152795">
    <property type="component" value="Unassembled WGS sequence"/>
</dbReference>
<dbReference type="InterPro" id="IPR040219">
    <property type="entry name" value="KIAA1143-like"/>
</dbReference>
<accession>A0A7D9DFI5</accession>
<evidence type="ECO:0000256" key="1">
    <source>
        <dbReference type="SAM" id="MobiDB-lite"/>
    </source>
</evidence>
<comment type="caution">
    <text evidence="3">The sequence shown here is derived from an EMBL/GenBank/DDBJ whole genome shotgun (WGS) entry which is preliminary data.</text>
</comment>
<dbReference type="EMBL" id="CACRXK020000467">
    <property type="protein sequence ID" value="CAB3982110.1"/>
    <property type="molecule type" value="Genomic_DNA"/>
</dbReference>
<evidence type="ECO:0000259" key="2">
    <source>
        <dbReference type="Pfam" id="PF15377"/>
    </source>
</evidence>
<dbReference type="AlphaFoldDB" id="A0A7D9DFI5"/>
<keyword evidence="4" id="KW-1185">Reference proteome</keyword>
<dbReference type="PANTHER" id="PTHR31195:SF2">
    <property type="entry name" value="GEO02494P1"/>
    <property type="match status" value="1"/>
</dbReference>
<feature type="compositionally biased region" description="Basic and acidic residues" evidence="1">
    <location>
        <begin position="74"/>
        <end position="112"/>
    </location>
</feature>
<evidence type="ECO:0000313" key="3">
    <source>
        <dbReference type="EMBL" id="CAB3982110.1"/>
    </source>
</evidence>
<protein>
    <recommendedName>
        <fullName evidence="2">DUF4604 domain-containing protein</fullName>
    </recommendedName>
</protein>